<protein>
    <submittedName>
        <fullName evidence="1">Uncharacterized protein</fullName>
    </submittedName>
</protein>
<accession>A0A7W5VS53</accession>
<reference evidence="1 2" key="1">
    <citation type="submission" date="2020-08" db="EMBL/GenBank/DDBJ databases">
        <title>Sequencing the genomes of 1000 actinobacteria strains.</title>
        <authorList>
            <person name="Klenk H.-P."/>
        </authorList>
    </citation>
    <scope>NUCLEOTIDE SEQUENCE [LARGE SCALE GENOMIC DNA]</scope>
    <source>
        <strain evidence="1 2">DSM 44320</strain>
    </source>
</reference>
<keyword evidence="2" id="KW-1185">Reference proteome</keyword>
<name>A0A7W5VS53_9ACTN</name>
<sequence>MACLTCSCCSSGWVDSSAWSLAIIFSQTRGTPKNIIGRTCPSAAPRLARSVQKCTWETLVSGR</sequence>
<dbReference type="EMBL" id="JACIBV010000002">
    <property type="protein sequence ID" value="MBB3733502.1"/>
    <property type="molecule type" value="Genomic_DNA"/>
</dbReference>
<evidence type="ECO:0000313" key="1">
    <source>
        <dbReference type="EMBL" id="MBB3733502.1"/>
    </source>
</evidence>
<evidence type="ECO:0000313" key="2">
    <source>
        <dbReference type="Proteomes" id="UP000579945"/>
    </source>
</evidence>
<gene>
    <name evidence="1" type="ORF">FHR33_009449</name>
</gene>
<proteinExistence type="predicted"/>
<dbReference type="AlphaFoldDB" id="A0A7W5VS53"/>
<dbReference type="Proteomes" id="UP000579945">
    <property type="component" value="Unassembled WGS sequence"/>
</dbReference>
<comment type="caution">
    <text evidence="1">The sequence shown here is derived from an EMBL/GenBank/DDBJ whole genome shotgun (WGS) entry which is preliminary data.</text>
</comment>
<organism evidence="1 2">
    <name type="scientific">Nonomuraea dietziae</name>
    <dbReference type="NCBI Taxonomy" id="65515"/>
    <lineage>
        <taxon>Bacteria</taxon>
        <taxon>Bacillati</taxon>
        <taxon>Actinomycetota</taxon>
        <taxon>Actinomycetes</taxon>
        <taxon>Streptosporangiales</taxon>
        <taxon>Streptosporangiaceae</taxon>
        <taxon>Nonomuraea</taxon>
    </lineage>
</organism>